<organism evidence="1 2">
    <name type="scientific">Cichorium intybus</name>
    <name type="common">Chicory</name>
    <dbReference type="NCBI Taxonomy" id="13427"/>
    <lineage>
        <taxon>Eukaryota</taxon>
        <taxon>Viridiplantae</taxon>
        <taxon>Streptophyta</taxon>
        <taxon>Embryophyta</taxon>
        <taxon>Tracheophyta</taxon>
        <taxon>Spermatophyta</taxon>
        <taxon>Magnoliopsida</taxon>
        <taxon>eudicotyledons</taxon>
        <taxon>Gunneridae</taxon>
        <taxon>Pentapetalae</taxon>
        <taxon>asterids</taxon>
        <taxon>campanulids</taxon>
        <taxon>Asterales</taxon>
        <taxon>Asteraceae</taxon>
        <taxon>Cichorioideae</taxon>
        <taxon>Cichorieae</taxon>
        <taxon>Cichoriinae</taxon>
        <taxon>Cichorium</taxon>
    </lineage>
</organism>
<evidence type="ECO:0000313" key="1">
    <source>
        <dbReference type="EMBL" id="KAI3690906.1"/>
    </source>
</evidence>
<dbReference type="Proteomes" id="UP001055811">
    <property type="component" value="Linkage Group LG09"/>
</dbReference>
<proteinExistence type="predicted"/>
<reference evidence="1 2" key="2">
    <citation type="journal article" date="2022" name="Mol. Ecol. Resour.">
        <title>The genomes of chicory, endive, great burdock and yacon provide insights into Asteraceae paleo-polyploidization history and plant inulin production.</title>
        <authorList>
            <person name="Fan W."/>
            <person name="Wang S."/>
            <person name="Wang H."/>
            <person name="Wang A."/>
            <person name="Jiang F."/>
            <person name="Liu H."/>
            <person name="Zhao H."/>
            <person name="Xu D."/>
            <person name="Zhang Y."/>
        </authorList>
    </citation>
    <scope>NUCLEOTIDE SEQUENCE [LARGE SCALE GENOMIC DNA]</scope>
    <source>
        <strain evidence="2">cv. Punajuju</strain>
        <tissue evidence="1">Leaves</tissue>
    </source>
</reference>
<name>A0ACB8YZQ0_CICIN</name>
<dbReference type="EMBL" id="CM042017">
    <property type="protein sequence ID" value="KAI3690906.1"/>
    <property type="molecule type" value="Genomic_DNA"/>
</dbReference>
<protein>
    <submittedName>
        <fullName evidence="1">Uncharacterized protein</fullName>
    </submittedName>
</protein>
<keyword evidence="2" id="KW-1185">Reference proteome</keyword>
<evidence type="ECO:0000313" key="2">
    <source>
        <dbReference type="Proteomes" id="UP001055811"/>
    </source>
</evidence>
<reference evidence="2" key="1">
    <citation type="journal article" date="2022" name="Mol. Ecol. Resour.">
        <title>The genomes of chicory, endive, great burdock and yacon provide insights into Asteraceae palaeo-polyploidization history and plant inulin production.</title>
        <authorList>
            <person name="Fan W."/>
            <person name="Wang S."/>
            <person name="Wang H."/>
            <person name="Wang A."/>
            <person name="Jiang F."/>
            <person name="Liu H."/>
            <person name="Zhao H."/>
            <person name="Xu D."/>
            <person name="Zhang Y."/>
        </authorList>
    </citation>
    <scope>NUCLEOTIDE SEQUENCE [LARGE SCALE GENOMIC DNA]</scope>
    <source>
        <strain evidence="2">cv. Punajuju</strain>
    </source>
</reference>
<gene>
    <name evidence="1" type="ORF">L2E82_49118</name>
</gene>
<accession>A0ACB8YZQ0</accession>
<sequence length="346" mass="38254">MFLFTNVAITGQELGLKDYTPPYLAPSTGGPLVLRGVNYASGGGGILNETGMIFGGRINLDAQLDNFANTRQDIISRIGFNAAQKLLNGALFSVTIGSNDFINNYLTPILSTFEQNIVPPEAFVGTLITRFRLQLIIHSTIQSPLALEPLTVTTPPPTAPSGRALDQEDIQSKKEWFKDWFDHISSENDEDESDFDDNPTYLKRRFSEIVVPNVGPIGCIPYQRDINPSAGDNCVALPNHLAQLYNFQLKSLLKDLTIQLKGSSFLFADVYNIVTDIIQNFQSYGFDNGNSVCCYLSGQHGGLIPCGPASKVCADRSKYAFSDPYHPSDATKYKHYHNHTFNGWRP</sequence>
<comment type="caution">
    <text evidence="1">The sequence shown here is derived from an EMBL/GenBank/DDBJ whole genome shotgun (WGS) entry which is preliminary data.</text>
</comment>